<dbReference type="InterPro" id="IPR020806">
    <property type="entry name" value="PKS_PP-bd"/>
</dbReference>
<feature type="domain" description="Ketosynthase family 3 (KS3)" evidence="6">
    <location>
        <begin position="9"/>
        <end position="437"/>
    </location>
</feature>
<feature type="domain" description="PKS/mFAS DH" evidence="7">
    <location>
        <begin position="1407"/>
        <end position="1690"/>
    </location>
</feature>
<dbReference type="PANTHER" id="PTHR43775">
    <property type="entry name" value="FATTY ACID SYNTHASE"/>
    <property type="match status" value="1"/>
</dbReference>
<dbReference type="InterPro" id="IPR020802">
    <property type="entry name" value="TesA-like"/>
</dbReference>
<feature type="active site" description="Proton acceptor; for dehydratase activity" evidence="4">
    <location>
        <position position="1437"/>
    </location>
</feature>
<keyword evidence="3" id="KW-0808">Transferase</keyword>
<dbReference type="InterPro" id="IPR042104">
    <property type="entry name" value="PKS_dehydratase_sf"/>
</dbReference>
<evidence type="ECO:0000259" key="7">
    <source>
        <dbReference type="PROSITE" id="PS52019"/>
    </source>
</evidence>
<dbReference type="InterPro" id="IPR049490">
    <property type="entry name" value="C883_1060-like_KR_N"/>
</dbReference>
<dbReference type="Pfam" id="PF14765">
    <property type="entry name" value="PS-DH"/>
    <property type="match status" value="1"/>
</dbReference>
<dbReference type="InterPro" id="IPR014031">
    <property type="entry name" value="Ketoacyl_synth_C"/>
</dbReference>
<name>A0ABX7FCL1_9RHOB</name>
<dbReference type="SUPFAM" id="SSF52151">
    <property type="entry name" value="FabD/lysophospholipase-like"/>
    <property type="match status" value="1"/>
</dbReference>
<dbReference type="Pfam" id="PF22621">
    <property type="entry name" value="CurL-like_PKS_C"/>
    <property type="match status" value="1"/>
</dbReference>
<dbReference type="PANTHER" id="PTHR43775:SF51">
    <property type="entry name" value="INACTIVE PHENOLPHTHIOCEROL SYNTHESIS POLYKETIDE SYNTHASE TYPE I PKS1-RELATED"/>
    <property type="match status" value="1"/>
</dbReference>
<dbReference type="PROSITE" id="PS52019">
    <property type="entry name" value="PKS_MFAS_DH"/>
    <property type="match status" value="1"/>
</dbReference>
<dbReference type="SMART" id="SM00823">
    <property type="entry name" value="PKS_PP"/>
    <property type="match status" value="1"/>
</dbReference>
<dbReference type="InterPro" id="IPR020841">
    <property type="entry name" value="PKS_Beta-ketoAc_synthase_dom"/>
</dbReference>
<dbReference type="RefSeq" id="WP_023852590.1">
    <property type="nucleotide sequence ID" value="NZ_CP047166.1"/>
</dbReference>
<dbReference type="SUPFAM" id="SSF53901">
    <property type="entry name" value="Thiolase-like"/>
    <property type="match status" value="1"/>
</dbReference>
<dbReference type="Pfam" id="PF00698">
    <property type="entry name" value="Acyl_transf_1"/>
    <property type="match status" value="1"/>
</dbReference>
<dbReference type="InterPro" id="IPR016039">
    <property type="entry name" value="Thiolase-like"/>
</dbReference>
<proteinExistence type="predicted"/>
<reference evidence="8 9" key="1">
    <citation type="submission" date="2019-12" db="EMBL/GenBank/DDBJ databases">
        <title>Complete Genome Sequence of a Quorum-Sensing Bacterium,Rhodobacteraceae bacterium C31, Isolated from a marine microalgae symbiotic bacteria.</title>
        <authorList>
            <person name="Zhang Y."/>
        </authorList>
    </citation>
    <scope>NUCLEOTIDE SEQUENCE [LARGE SCALE GENOMIC DNA]</scope>
    <source>
        <strain evidence="8 9">C31</strain>
    </source>
</reference>
<dbReference type="Gene3D" id="3.40.47.10">
    <property type="match status" value="1"/>
</dbReference>
<dbReference type="SUPFAM" id="SSF53474">
    <property type="entry name" value="alpha/beta-Hydrolases"/>
    <property type="match status" value="1"/>
</dbReference>
<evidence type="ECO:0000256" key="3">
    <source>
        <dbReference type="ARBA" id="ARBA00022679"/>
    </source>
</evidence>
<dbReference type="Pfam" id="PF02801">
    <property type="entry name" value="Ketoacyl-synt_C"/>
    <property type="match status" value="1"/>
</dbReference>
<sequence length="2163" mass="233027">MVGAADIGENDIAIVGMAAHLPGAGDIGAYWRNLRDGVSSIRRLTEAELREAGEDPGLMRHRDYVPFAAPLDGFEMFDAEFFGFSPKEAAIMDPQHRQFLETAWEALETAGHVPENFPGQVGVFAGCGMGSYFYFNVCSNPDLVENTGMFLLRHTGNDKDFMTTRLSHVLNLHGPSINLQTACSTSLVATHYAAQALLNGECDMAIAGGVTIELPQGRGYLYKENEILSPDGQCHAFDHRAQGTVFGSGAGVVVLRRLADAVADGDHIWAVIKGSAVNNDGAQKAGYLAPSVEGQADAVAEAQGMAGVTADTVDYVECHGTGTYLGDPIEVAALTQAFAKTSEAVGHCRIGSVKTNIGHLDTAAGVASLIKASLALHHRQMPPSLGFEAPNPAIDFETSPFRVNDRLTAWERGSHPRRAGVNSLGVGGTNAHVVLEEAPERGDAAESDWPFQILTVSGRSKAALDANAARLAEHLRAHPEQSLADVAWTLKEGRRAFEKRRIVVAETHEQAARLLEGAEPRRMHDHSALDRPEMVFMFPGGGAQYAGMARDLYETEPVFAEWMDRGLAHLETLTEAPGATGEMSISAEKKPGVRELWLPERGAEAAADKALLKPSLQLPLIMITEVALARLWMSWGLEPVALTGHSMGENTAACIAGVMSFEDCIGLVHLRGTLFDEVPAGGMLSVALPEEALRPLLGEALDLGAVNAPDLSVASGPQADLDALEKRLKAQEVECRRIGIDIAAHSRMLAPILDRFRAYLRSIPLHAPRIPLTSNLHGRAMTADEAQSPNYWVDHLRGTVLFADCVAALAGENRVFLEVGPGKALTSLARQHGETNANAVLSSLRHPDEAVADDVHMFEVLGRLWALGVDIDWAQVWGEAPRHRVPLPTYAFQRSPYFIAPGKAATGAAPQYLMRSDEIGGWGWAPVWRPRGAPVEVDVVDGLQEAAPQVWLVFMDDAGIGARLVERLRGAGQAVIDVRAGDAFARTAEHSYLLAPERGREGYDLLMQDLSQRGLVPTRIAHLWLLTADESHRPGSSFLHRVQEQGFYALLFLAQALEAESIPRPLHISVVTNGAARLRDEALPYPSKATLAGPARVIPRELPGVTVGTLDLTLPVTAEASFLGAARARAAQAQAMDALAMDALAGRVLEELLSEPGNRIAALRGDRRFECAMKPRALPETAELPEGGTVLLTGGFGGVGLTLARAMARRGTNLVLLARRALPDRADWADYLARHAPQDSTARRIRAVEALEAEGAEVLTLAADVCNTGQMQAARAEAEARFDRITGVIHGAGIIDDAPLLAKTPASIEDVFTPKIHGTLVLEEVFPDGDLDWMALFASSSTVTAPVGQVDYVAANEFLNAYAQGRQGKTRVTAINWGIWAEVGMAAEAVAARNGDIAPAPVQEVALPLLDTASFDDHGNRVFDTTLGQDDWIIDEHRTRDGDALLPGTGYLTLAAHALSAHHEDGPFEIRDLAFLRPLRVAEGGARQMRTRLVRSDSGYRFEVLADATLNGRKGRAPTAEASLSLLPMHHPAPLDLSEIRNRCNARVEGNGAKLSAAQEVLLDFGPRWRVLDRTALGKGEGIADLSLPAEAAGDNCLLHPALLDIATGWAMELIDGWQPTHLWAPVRYASVRVHAPLGDSIVSWVRNAARNRADAETASFDVTLCAPDGAVLVEVKGFTIRKLASTDILRATPALTAAEIEVDGSDATQPLSPAEERLAHNLSQGIRPEEGPEAFARALALGLPQVVVSSMDLDALTQQAGATSAERGPVQTFDRPQLDSDFVAPEGEIEIRLAGFWQELLGVANVGAEDSFFDLGGHSLIAVRLFAMVKKAFNVDFPISILFEAPTIRACAARIEAQTGPLNQPGEAPKAPERRFTHLVPMHDGDGGARQPFFLIAGMFGNVLNLRHLAHLLGADRPFYGVQARGLYGGEAPHETIEEAARDYIAEMRQVQAQGPYMLGGFSGGGISAYEVARQLEAAGEEVSLVVMLDTPLPQRRPLTRGDRLAIQWQQARARGPLYPFVWAKNRIAWEIAKRRQTEPTSAVHGFHNAEIEAAFYRAIAAYTVAPWSGRLVLYRPPLKGKWTVGGGRLVNSERTYVTHDNDWGLVAPQVEVHEVPGDHDSMVLEPNVRVLAALMGRAIEEAEAFSGGRGEVVHFRGRAAE</sequence>
<dbReference type="Gene3D" id="3.30.70.250">
    <property type="entry name" value="Malonyl-CoA ACP transacylase, ACP-binding"/>
    <property type="match status" value="1"/>
</dbReference>
<dbReference type="PROSITE" id="PS50075">
    <property type="entry name" value="CARRIER"/>
    <property type="match status" value="1"/>
</dbReference>
<dbReference type="Gene3D" id="3.40.50.1820">
    <property type="entry name" value="alpha/beta hydrolase"/>
    <property type="match status" value="1"/>
</dbReference>
<dbReference type="Pfam" id="PF08659">
    <property type="entry name" value="KR"/>
    <property type="match status" value="1"/>
</dbReference>
<dbReference type="InterPro" id="IPR036291">
    <property type="entry name" value="NAD(P)-bd_dom_sf"/>
</dbReference>
<keyword evidence="1" id="KW-0596">Phosphopantetheine</keyword>
<dbReference type="Pfam" id="PF00975">
    <property type="entry name" value="Thioesterase"/>
    <property type="match status" value="1"/>
</dbReference>
<dbReference type="EMBL" id="CP047166">
    <property type="protein sequence ID" value="QRF68128.1"/>
    <property type="molecule type" value="Genomic_DNA"/>
</dbReference>
<dbReference type="InterPro" id="IPR049900">
    <property type="entry name" value="PKS_mFAS_DH"/>
</dbReference>
<dbReference type="InterPro" id="IPR036736">
    <property type="entry name" value="ACP-like_sf"/>
</dbReference>
<keyword evidence="9" id="KW-1185">Reference proteome</keyword>
<dbReference type="SMART" id="SM00827">
    <property type="entry name" value="PKS_AT"/>
    <property type="match status" value="1"/>
</dbReference>
<feature type="region of interest" description="C-terminal hotdog fold" evidence="4">
    <location>
        <begin position="1545"/>
        <end position="1690"/>
    </location>
</feature>
<dbReference type="InterPro" id="IPR057326">
    <property type="entry name" value="KR_dom"/>
</dbReference>
<evidence type="ECO:0000256" key="2">
    <source>
        <dbReference type="ARBA" id="ARBA00022553"/>
    </source>
</evidence>
<dbReference type="CDD" id="cd00833">
    <property type="entry name" value="PKS"/>
    <property type="match status" value="1"/>
</dbReference>
<dbReference type="InterPro" id="IPR049551">
    <property type="entry name" value="PKS_DH_C"/>
</dbReference>
<keyword evidence="2" id="KW-0597">Phosphoprotein</keyword>
<protein>
    <submittedName>
        <fullName evidence="8">Type I polyketide synthase</fullName>
    </submittedName>
</protein>
<gene>
    <name evidence="8" type="ORF">GQA70_18510</name>
</gene>
<evidence type="ECO:0000259" key="6">
    <source>
        <dbReference type="PROSITE" id="PS52004"/>
    </source>
</evidence>
<dbReference type="SMART" id="SM00822">
    <property type="entry name" value="PKS_KR"/>
    <property type="match status" value="1"/>
</dbReference>
<dbReference type="InterPro" id="IPR014043">
    <property type="entry name" value="Acyl_transferase_dom"/>
</dbReference>
<dbReference type="Gene3D" id="3.30.70.3290">
    <property type="match status" value="1"/>
</dbReference>
<dbReference type="InterPro" id="IPR001031">
    <property type="entry name" value="Thioesterase"/>
</dbReference>
<feature type="domain" description="Carrier" evidence="5">
    <location>
        <begin position="1785"/>
        <end position="1860"/>
    </location>
</feature>
<dbReference type="SUPFAM" id="SSF47336">
    <property type="entry name" value="ACP-like"/>
    <property type="match status" value="1"/>
</dbReference>
<dbReference type="Pfam" id="PF21394">
    <property type="entry name" value="Beta-ketacyl_N"/>
    <property type="match status" value="1"/>
</dbReference>
<dbReference type="Proteomes" id="UP000596387">
    <property type="component" value="Chromosome"/>
</dbReference>
<dbReference type="InterPro" id="IPR029058">
    <property type="entry name" value="AB_hydrolase_fold"/>
</dbReference>
<dbReference type="CDD" id="cd08953">
    <property type="entry name" value="KR_2_SDR_x"/>
    <property type="match status" value="1"/>
</dbReference>
<dbReference type="SUPFAM" id="SSF55048">
    <property type="entry name" value="Probable ACP-binding domain of malonyl-CoA ACP transacylase"/>
    <property type="match status" value="1"/>
</dbReference>
<dbReference type="InterPro" id="IPR013968">
    <property type="entry name" value="PKS_KR"/>
</dbReference>
<dbReference type="InterPro" id="IPR020807">
    <property type="entry name" value="PKS_DH"/>
</dbReference>
<evidence type="ECO:0000313" key="9">
    <source>
        <dbReference type="Proteomes" id="UP000596387"/>
    </source>
</evidence>
<dbReference type="InterPro" id="IPR001227">
    <property type="entry name" value="Ac_transferase_dom_sf"/>
</dbReference>
<evidence type="ECO:0000259" key="5">
    <source>
        <dbReference type="PROSITE" id="PS50075"/>
    </source>
</evidence>
<dbReference type="Pfam" id="PF00109">
    <property type="entry name" value="ketoacyl-synt"/>
    <property type="match status" value="1"/>
</dbReference>
<dbReference type="InterPro" id="IPR049552">
    <property type="entry name" value="PKS_DH_N"/>
</dbReference>
<dbReference type="SMART" id="SM00825">
    <property type="entry name" value="PKS_KS"/>
    <property type="match status" value="1"/>
</dbReference>
<accession>A0ABX7FCL1</accession>
<dbReference type="InterPro" id="IPR016035">
    <property type="entry name" value="Acyl_Trfase/lysoPLipase"/>
</dbReference>
<dbReference type="Pfam" id="PF21089">
    <property type="entry name" value="PKS_DH_N"/>
    <property type="match status" value="1"/>
</dbReference>
<evidence type="ECO:0000256" key="1">
    <source>
        <dbReference type="ARBA" id="ARBA00022450"/>
    </source>
</evidence>
<dbReference type="Pfam" id="PF00550">
    <property type="entry name" value="PP-binding"/>
    <property type="match status" value="1"/>
</dbReference>
<dbReference type="SMART" id="SM00824">
    <property type="entry name" value="PKS_TE"/>
    <property type="match status" value="1"/>
</dbReference>
<dbReference type="InterPro" id="IPR014030">
    <property type="entry name" value="Ketoacyl_synth_N"/>
</dbReference>
<dbReference type="SMART" id="SM00826">
    <property type="entry name" value="PKS_DH"/>
    <property type="match status" value="1"/>
</dbReference>
<dbReference type="InterPro" id="IPR050091">
    <property type="entry name" value="PKS_NRPS_Biosynth_Enz"/>
</dbReference>
<dbReference type="InterPro" id="IPR016036">
    <property type="entry name" value="Malonyl_transacylase_ACP-bd"/>
</dbReference>
<organism evidence="8 9">
    <name type="scientific">Ponticoccus alexandrii</name>
    <dbReference type="NCBI Taxonomy" id="1943633"/>
    <lineage>
        <taxon>Bacteria</taxon>
        <taxon>Pseudomonadati</taxon>
        <taxon>Pseudomonadota</taxon>
        <taxon>Alphaproteobacteria</taxon>
        <taxon>Rhodobacterales</taxon>
        <taxon>Roseobacteraceae</taxon>
        <taxon>Ponticoccus</taxon>
    </lineage>
</organism>
<dbReference type="SUPFAM" id="SSF51735">
    <property type="entry name" value="NAD(P)-binding Rossmann-fold domains"/>
    <property type="match status" value="2"/>
</dbReference>
<feature type="active site" description="Proton donor; for dehydratase activity" evidence="4">
    <location>
        <position position="1605"/>
    </location>
</feature>
<evidence type="ECO:0000256" key="4">
    <source>
        <dbReference type="PROSITE-ProRule" id="PRU01363"/>
    </source>
</evidence>
<dbReference type="Gene3D" id="3.40.366.10">
    <property type="entry name" value="Malonyl-Coenzyme A Acyl Carrier Protein, domain 2"/>
    <property type="match status" value="1"/>
</dbReference>
<evidence type="ECO:0000313" key="8">
    <source>
        <dbReference type="EMBL" id="QRF68128.1"/>
    </source>
</evidence>
<dbReference type="InterPro" id="IPR009081">
    <property type="entry name" value="PP-bd_ACP"/>
</dbReference>
<dbReference type="PROSITE" id="PS52004">
    <property type="entry name" value="KS3_2"/>
    <property type="match status" value="1"/>
</dbReference>
<feature type="region of interest" description="N-terminal hotdog fold" evidence="4">
    <location>
        <begin position="1407"/>
        <end position="1531"/>
    </location>
</feature>
<dbReference type="Gene3D" id="1.10.1200.10">
    <property type="entry name" value="ACP-like"/>
    <property type="match status" value="1"/>
</dbReference>
<dbReference type="Gene3D" id="3.10.129.110">
    <property type="entry name" value="Polyketide synthase dehydratase"/>
    <property type="match status" value="1"/>
</dbReference>
<dbReference type="Gene3D" id="3.40.50.720">
    <property type="entry name" value="NAD(P)-binding Rossmann-like Domain"/>
    <property type="match status" value="1"/>
</dbReference>